<dbReference type="InterPro" id="IPR013783">
    <property type="entry name" value="Ig-like_fold"/>
</dbReference>
<dbReference type="Gene3D" id="3.30.500.10">
    <property type="entry name" value="MHC class I-like antigen recognition-like"/>
    <property type="match status" value="1"/>
</dbReference>
<dbReference type="PROSITE" id="PS50835">
    <property type="entry name" value="IG_LIKE"/>
    <property type="match status" value="1"/>
</dbReference>
<comment type="similarity">
    <text evidence="2">Belongs to the MHC class I family.</text>
</comment>
<evidence type="ECO:0000313" key="4">
    <source>
        <dbReference type="EMBL" id="BAB83837.1"/>
    </source>
</evidence>
<dbReference type="InterPro" id="IPR003597">
    <property type="entry name" value="Ig_C1-set"/>
</dbReference>
<dbReference type="InterPro" id="IPR050208">
    <property type="entry name" value="MHC_class-I_related"/>
</dbReference>
<dbReference type="Pfam" id="PF07654">
    <property type="entry name" value="C1-set"/>
    <property type="match status" value="1"/>
</dbReference>
<dbReference type="InterPro" id="IPR007110">
    <property type="entry name" value="Ig-like_dom"/>
</dbReference>
<gene>
    <name evidence="4" type="primary">Orla-UEA*0201</name>
</gene>
<evidence type="ECO:0000256" key="2">
    <source>
        <dbReference type="RuleBase" id="RU004439"/>
    </source>
</evidence>
<sequence length="386" mass="44601">MKCMLLKCDFCLNYYIQKSKKQFNLMTKHSLEYFCTAASGVKEFPEFVGVATVDKDFVGSCSMIIHRTEPKSTVIKKFIDENSKQIWWYYTTCKEKERFYASIIDGIKKHLNQNTVKYVFSKHVFQQHSGCEWDDETGETKSFNRYAYDGEDFLKLDLLKHEWTALTEKAYATKLTWENNKVSLKHSEYFYSIQCPDWLKKYVTFGREYLQRAVLPLVSLLQRSNSSLVSCHATGFFPDIADLFWMKDGEEFHGDVEKGEILPNNDETFQMSIYLNTSSLPLTDWQKFSCVFQLFSSQKNITVSLDKTKIRTNDATHVMCSGNTDSFTKRHWGAGTALFILVAMAVSGSNMFKRLLNLQYCLCSSDKENKDVNGSICPQVDVSECN</sequence>
<dbReference type="SMART" id="SM00407">
    <property type="entry name" value="IGc1"/>
    <property type="match status" value="1"/>
</dbReference>
<dbReference type="InterPro" id="IPR011161">
    <property type="entry name" value="MHC_I-like_Ag-recog"/>
</dbReference>
<proteinExistence type="inferred from homology"/>
<dbReference type="Gene3D" id="2.60.40.10">
    <property type="entry name" value="Immunoglobulins"/>
    <property type="match status" value="1"/>
</dbReference>
<dbReference type="AlphaFoldDB" id="Q8UUM7"/>
<dbReference type="SUPFAM" id="SSF54452">
    <property type="entry name" value="MHC antigen-recognition domain"/>
    <property type="match status" value="1"/>
</dbReference>
<evidence type="ECO:0000256" key="1">
    <source>
        <dbReference type="ARBA" id="ARBA00023180"/>
    </source>
</evidence>
<dbReference type="EMBL" id="BA000027">
    <property type="protein sequence ID" value="BAB83837.1"/>
    <property type="molecule type" value="Genomic_DNA"/>
</dbReference>
<dbReference type="SUPFAM" id="SSF48726">
    <property type="entry name" value="Immunoglobulin"/>
    <property type="match status" value="1"/>
</dbReference>
<dbReference type="InterPro" id="IPR001039">
    <property type="entry name" value="MHC_I_a_a1/a2"/>
</dbReference>
<dbReference type="FunFam" id="2.60.40.10:FF:000943">
    <property type="entry name" value="Classical MHC class I molecule, alpha-chain"/>
    <property type="match status" value="1"/>
</dbReference>
<dbReference type="InterPro" id="IPR037055">
    <property type="entry name" value="MHC_I-like_Ag-recog_sf"/>
</dbReference>
<accession>Q8UUM7</accession>
<dbReference type="PRINTS" id="PR01638">
    <property type="entry name" value="MHCCLASSI"/>
</dbReference>
<dbReference type="InterPro" id="IPR036179">
    <property type="entry name" value="Ig-like_dom_sf"/>
</dbReference>
<dbReference type="PANTHER" id="PTHR16675">
    <property type="entry name" value="MHC CLASS I-RELATED"/>
    <property type="match status" value="1"/>
</dbReference>
<feature type="domain" description="Ig-like" evidence="3">
    <location>
        <begin position="216"/>
        <end position="302"/>
    </location>
</feature>
<reference evidence="4" key="1">
    <citation type="journal article" date="2002" name="Immunogenetics">
        <title>Nucleotide sequence of the MHC class I genomic region of a teleost, the medaka (Oryzias latipes).</title>
        <authorList>
            <person name="Matsuo M.Y."/>
            <person name="Asakawa S."/>
            <person name="Shimizu N."/>
            <person name="Kimura H."/>
            <person name="Nonaka M."/>
        </authorList>
    </citation>
    <scope>NUCLEOTIDE SEQUENCE</scope>
    <source>
        <strain evidence="4">Hd-rR</strain>
    </source>
</reference>
<evidence type="ECO:0000259" key="3">
    <source>
        <dbReference type="PROSITE" id="PS50835"/>
    </source>
</evidence>
<name>Q8UUM7_ORYLA</name>
<dbReference type="InterPro" id="IPR011162">
    <property type="entry name" value="MHC_I/II-like_Ag-recog"/>
</dbReference>
<organism evidence="4">
    <name type="scientific">Oryzias latipes</name>
    <name type="common">Japanese rice fish</name>
    <name type="synonym">Japanese killifish</name>
    <dbReference type="NCBI Taxonomy" id="8090"/>
    <lineage>
        <taxon>Eukaryota</taxon>
        <taxon>Metazoa</taxon>
        <taxon>Chordata</taxon>
        <taxon>Craniata</taxon>
        <taxon>Vertebrata</taxon>
        <taxon>Euteleostomi</taxon>
        <taxon>Actinopterygii</taxon>
        <taxon>Neopterygii</taxon>
        <taxon>Teleostei</taxon>
        <taxon>Neoteleostei</taxon>
        <taxon>Acanthomorphata</taxon>
        <taxon>Ovalentaria</taxon>
        <taxon>Atherinomorphae</taxon>
        <taxon>Beloniformes</taxon>
        <taxon>Adrianichthyidae</taxon>
        <taxon>Oryziinae</taxon>
        <taxon>Oryzias</taxon>
    </lineage>
</organism>
<protein>
    <submittedName>
        <fullName evidence="4">Orla-UEA*0201 protein</fullName>
    </submittedName>
</protein>
<keyword evidence="1" id="KW-0325">Glycoprotein</keyword>
<dbReference type="PANTHER" id="PTHR16675:SF237">
    <property type="entry name" value="MHC CLASS I ANTIGEN TRANSCRIPT VARIANT 1-RELATED"/>
    <property type="match status" value="1"/>
</dbReference>
<dbReference type="Pfam" id="PF00129">
    <property type="entry name" value="MHC_I"/>
    <property type="match status" value="1"/>
</dbReference>
<reference evidence="4" key="2">
    <citation type="journal article" date="2010" name="Immunogenetics">
        <title>Evolutionary analysis of two classical MHC class I loci of the medaka fish, Oryzias latipes: haplotype-specific genomic diversity, locus-specific polymorphisms, and interlocus homogenization.</title>
        <authorList>
            <person name="Nonaka M.I."/>
            <person name="Nonaka M."/>
        </authorList>
    </citation>
    <scope>NUCLEOTIDE SEQUENCE</scope>
    <source>
        <strain evidence="4">Hd-rR</strain>
    </source>
</reference>